<dbReference type="Proteomes" id="UP001497482">
    <property type="component" value="Chromosome 14"/>
</dbReference>
<keyword evidence="3" id="KW-1185">Reference proteome</keyword>
<accession>A0AAV2JPJ7</accession>
<dbReference type="AlphaFoldDB" id="A0AAV2JPJ7"/>
<feature type="region of interest" description="Disordered" evidence="1">
    <location>
        <begin position="71"/>
        <end position="95"/>
    </location>
</feature>
<feature type="compositionally biased region" description="Polar residues" evidence="1">
    <location>
        <begin position="71"/>
        <end position="85"/>
    </location>
</feature>
<protein>
    <submittedName>
        <fullName evidence="2">Uncharacterized protein</fullName>
    </submittedName>
</protein>
<proteinExistence type="predicted"/>
<name>A0AAV2JPJ7_KNICA</name>
<sequence length="95" mass="10138">MYFSTVCRERAVVGSGGQRQESAASSCVGRLHHCFPHREDEQMTDNARTGVGVLHESLNAYYCPIPASPTRPTGSTLPPGSQAPTLASVPRVLIA</sequence>
<evidence type="ECO:0000256" key="1">
    <source>
        <dbReference type="SAM" id="MobiDB-lite"/>
    </source>
</evidence>
<gene>
    <name evidence="2" type="ORF">KC01_LOCUS10510</name>
</gene>
<evidence type="ECO:0000313" key="3">
    <source>
        <dbReference type="Proteomes" id="UP001497482"/>
    </source>
</evidence>
<dbReference type="EMBL" id="OZ035836">
    <property type="protein sequence ID" value="CAL1579455.1"/>
    <property type="molecule type" value="Genomic_DNA"/>
</dbReference>
<reference evidence="2 3" key="1">
    <citation type="submission" date="2024-04" db="EMBL/GenBank/DDBJ databases">
        <authorList>
            <person name="Waldvogel A.-M."/>
            <person name="Schoenle A."/>
        </authorList>
    </citation>
    <scope>NUCLEOTIDE SEQUENCE [LARGE SCALE GENOMIC DNA]</scope>
</reference>
<evidence type="ECO:0000313" key="2">
    <source>
        <dbReference type="EMBL" id="CAL1579455.1"/>
    </source>
</evidence>
<organism evidence="2 3">
    <name type="scientific">Knipowitschia caucasica</name>
    <name type="common">Caucasian dwarf goby</name>
    <name type="synonym">Pomatoschistus caucasicus</name>
    <dbReference type="NCBI Taxonomy" id="637954"/>
    <lineage>
        <taxon>Eukaryota</taxon>
        <taxon>Metazoa</taxon>
        <taxon>Chordata</taxon>
        <taxon>Craniata</taxon>
        <taxon>Vertebrata</taxon>
        <taxon>Euteleostomi</taxon>
        <taxon>Actinopterygii</taxon>
        <taxon>Neopterygii</taxon>
        <taxon>Teleostei</taxon>
        <taxon>Neoteleostei</taxon>
        <taxon>Acanthomorphata</taxon>
        <taxon>Gobiaria</taxon>
        <taxon>Gobiiformes</taxon>
        <taxon>Gobioidei</taxon>
        <taxon>Gobiidae</taxon>
        <taxon>Gobiinae</taxon>
        <taxon>Knipowitschia</taxon>
    </lineage>
</organism>